<evidence type="ECO:0000313" key="4">
    <source>
        <dbReference type="EMBL" id="MFL9999673.1"/>
    </source>
</evidence>
<dbReference type="SUPFAM" id="SSF51182">
    <property type="entry name" value="RmlC-like cupins"/>
    <property type="match status" value="1"/>
</dbReference>
<proteinExistence type="predicted"/>
<evidence type="ECO:0000259" key="3">
    <source>
        <dbReference type="PROSITE" id="PS50943"/>
    </source>
</evidence>
<keyword evidence="1" id="KW-0238">DNA-binding</keyword>
<feature type="domain" description="HTH cro/C1-type" evidence="3">
    <location>
        <begin position="61"/>
        <end position="101"/>
    </location>
</feature>
<accession>A0ABW9AIK8</accession>
<evidence type="ECO:0000313" key="5">
    <source>
        <dbReference type="Proteomes" id="UP001629230"/>
    </source>
</evidence>
<dbReference type="EMBL" id="JAQQEZ010000001">
    <property type="protein sequence ID" value="MFL9999673.1"/>
    <property type="molecule type" value="Genomic_DNA"/>
</dbReference>
<dbReference type="InterPro" id="IPR014710">
    <property type="entry name" value="RmlC-like_jellyroll"/>
</dbReference>
<dbReference type="SMART" id="SM00530">
    <property type="entry name" value="HTH_XRE"/>
    <property type="match status" value="1"/>
</dbReference>
<dbReference type="PANTHER" id="PTHR46797:SF1">
    <property type="entry name" value="METHYLPHOSPHONATE SYNTHASE"/>
    <property type="match status" value="1"/>
</dbReference>
<dbReference type="Gene3D" id="2.60.120.10">
    <property type="entry name" value="Jelly Rolls"/>
    <property type="match status" value="1"/>
</dbReference>
<keyword evidence="5" id="KW-1185">Reference proteome</keyword>
<dbReference type="Pfam" id="PF01381">
    <property type="entry name" value="HTH_3"/>
    <property type="match status" value="1"/>
</dbReference>
<dbReference type="Gene3D" id="1.10.260.40">
    <property type="entry name" value="lambda repressor-like DNA-binding domains"/>
    <property type="match status" value="1"/>
</dbReference>
<evidence type="ECO:0000256" key="2">
    <source>
        <dbReference type="SAM" id="MobiDB-lite"/>
    </source>
</evidence>
<dbReference type="RefSeq" id="WP_408175137.1">
    <property type="nucleotide sequence ID" value="NZ_JAQQEZ010000001.1"/>
</dbReference>
<dbReference type="PROSITE" id="PS50943">
    <property type="entry name" value="HTH_CROC1"/>
    <property type="match status" value="1"/>
</dbReference>
<comment type="caution">
    <text evidence="4">The sequence shown here is derived from an EMBL/GenBank/DDBJ whole genome shotgun (WGS) entry which is preliminary data.</text>
</comment>
<protein>
    <submittedName>
        <fullName evidence="4">XRE family transcriptional regulator</fullName>
    </submittedName>
</protein>
<dbReference type="SUPFAM" id="SSF47413">
    <property type="entry name" value="lambda repressor-like DNA-binding domains"/>
    <property type="match status" value="1"/>
</dbReference>
<dbReference type="InterPro" id="IPR001387">
    <property type="entry name" value="Cro/C1-type_HTH"/>
</dbReference>
<reference evidence="4 5" key="1">
    <citation type="journal article" date="2024" name="Chem. Sci.">
        <title>Discovery of megapolipeptins by genome mining of a Burkholderiales bacteria collection.</title>
        <authorList>
            <person name="Paulo B.S."/>
            <person name="Recchia M.J.J."/>
            <person name="Lee S."/>
            <person name="Fergusson C.H."/>
            <person name="Romanowski S.B."/>
            <person name="Hernandez A."/>
            <person name="Krull N."/>
            <person name="Liu D.Y."/>
            <person name="Cavanagh H."/>
            <person name="Bos A."/>
            <person name="Gray C.A."/>
            <person name="Murphy B.T."/>
            <person name="Linington R.G."/>
            <person name="Eustaquio A.S."/>
        </authorList>
    </citation>
    <scope>NUCLEOTIDE SEQUENCE [LARGE SCALE GENOMIC DNA]</scope>
    <source>
        <strain evidence="4 5">RL17-350-BIC-A</strain>
    </source>
</reference>
<dbReference type="InterPro" id="IPR010982">
    <property type="entry name" value="Lambda_DNA-bd_dom_sf"/>
</dbReference>
<dbReference type="CDD" id="cd00093">
    <property type="entry name" value="HTH_XRE"/>
    <property type="match status" value="1"/>
</dbReference>
<dbReference type="CDD" id="cd02209">
    <property type="entry name" value="cupin_XRE_C"/>
    <property type="match status" value="1"/>
</dbReference>
<evidence type="ECO:0000256" key="1">
    <source>
        <dbReference type="ARBA" id="ARBA00023125"/>
    </source>
</evidence>
<dbReference type="InterPro" id="IPR013096">
    <property type="entry name" value="Cupin_2"/>
</dbReference>
<dbReference type="Pfam" id="PF07883">
    <property type="entry name" value="Cupin_2"/>
    <property type="match status" value="1"/>
</dbReference>
<organism evidence="4 5">
    <name type="scientific">Paraburkholderia dipogonis</name>
    <dbReference type="NCBI Taxonomy" id="1211383"/>
    <lineage>
        <taxon>Bacteria</taxon>
        <taxon>Pseudomonadati</taxon>
        <taxon>Pseudomonadota</taxon>
        <taxon>Betaproteobacteria</taxon>
        <taxon>Burkholderiales</taxon>
        <taxon>Burkholderiaceae</taxon>
        <taxon>Paraburkholderia</taxon>
    </lineage>
</organism>
<dbReference type="InterPro" id="IPR011051">
    <property type="entry name" value="RmlC_Cupin_sf"/>
</dbReference>
<feature type="region of interest" description="Disordered" evidence="2">
    <location>
        <begin position="1"/>
        <end position="29"/>
    </location>
</feature>
<dbReference type="PANTHER" id="PTHR46797">
    <property type="entry name" value="HTH-TYPE TRANSCRIPTIONAL REGULATOR"/>
    <property type="match status" value="1"/>
</dbReference>
<gene>
    <name evidence="4" type="ORF">PQR57_01455</name>
</gene>
<dbReference type="InterPro" id="IPR050807">
    <property type="entry name" value="TransReg_Diox_bact_type"/>
</dbReference>
<dbReference type="Proteomes" id="UP001629230">
    <property type="component" value="Unassembled WGS sequence"/>
</dbReference>
<sequence>MNCSFIEGTMPKTQSQPPTEESPDIEVAEKQTDPAVEKVSRALAAQIHAFRTSAGIASGTLAKMAGISHSMLSRIEKGTATPSIETLTRLANALGKPVSRFFVDQSERHDCSFVPAGQGVTVDREGSSYGHIYRLVGHVLSGNLSVEPYVVTLDEKSQPWSTHQTTGIQFLHVLEGKMKYRYANRLYDLKPGDSLLFDPNAAHGPEEIESVPVKFLAVFFNIREYS</sequence>
<name>A0ABW9AIK8_9BURK</name>